<feature type="domain" description="Histidine kinase/HSP90-like ATPase" evidence="8">
    <location>
        <begin position="291"/>
        <end position="381"/>
    </location>
</feature>
<keyword evidence="3" id="KW-0808">Transferase</keyword>
<accession>A0A7H8NI15</accession>
<keyword evidence="4" id="KW-0418">Kinase</keyword>
<dbReference type="RefSeq" id="WP_176165769.1">
    <property type="nucleotide sequence ID" value="NZ_CP054929.1"/>
</dbReference>
<organism evidence="9 10">
    <name type="scientific">Streptomyces buecherae</name>
    <dbReference type="NCBI Taxonomy" id="2763006"/>
    <lineage>
        <taxon>Bacteria</taxon>
        <taxon>Bacillati</taxon>
        <taxon>Actinomycetota</taxon>
        <taxon>Actinomycetes</taxon>
        <taxon>Kitasatosporales</taxon>
        <taxon>Streptomycetaceae</taxon>
        <taxon>Streptomyces</taxon>
    </lineage>
</organism>
<dbReference type="SUPFAM" id="SSF55874">
    <property type="entry name" value="ATPase domain of HSP90 chaperone/DNA topoisomerase II/histidine kinase"/>
    <property type="match status" value="1"/>
</dbReference>
<dbReference type="InterPro" id="IPR036890">
    <property type="entry name" value="HATPase_C_sf"/>
</dbReference>
<dbReference type="CDD" id="cd16917">
    <property type="entry name" value="HATPase_UhpB-NarQ-NarX-like"/>
    <property type="match status" value="1"/>
</dbReference>
<feature type="transmembrane region" description="Helical" evidence="6">
    <location>
        <begin position="147"/>
        <end position="165"/>
    </location>
</feature>
<keyword evidence="6" id="KW-1133">Transmembrane helix</keyword>
<dbReference type="EC" id="2.7.13.3" evidence="2"/>
<dbReference type="AlphaFoldDB" id="A0A7H8NI15"/>
<dbReference type="InterPro" id="IPR003594">
    <property type="entry name" value="HATPase_dom"/>
</dbReference>
<keyword evidence="5" id="KW-0902">Two-component regulatory system</keyword>
<keyword evidence="6" id="KW-0812">Transmembrane</keyword>
<keyword evidence="6" id="KW-0472">Membrane</keyword>
<evidence type="ECO:0000259" key="8">
    <source>
        <dbReference type="Pfam" id="PF02518"/>
    </source>
</evidence>
<evidence type="ECO:0000256" key="3">
    <source>
        <dbReference type="ARBA" id="ARBA00022679"/>
    </source>
</evidence>
<protein>
    <recommendedName>
        <fullName evidence="2">histidine kinase</fullName>
        <ecNumber evidence="2">2.7.13.3</ecNumber>
    </recommendedName>
</protein>
<dbReference type="EMBL" id="CP054929">
    <property type="protein sequence ID" value="QKW54065.1"/>
    <property type="molecule type" value="Genomic_DNA"/>
</dbReference>
<dbReference type="GO" id="GO:0000160">
    <property type="term" value="P:phosphorelay signal transduction system"/>
    <property type="evidence" value="ECO:0007669"/>
    <property type="project" value="UniProtKB-KW"/>
</dbReference>
<proteinExistence type="predicted"/>
<evidence type="ECO:0000313" key="10">
    <source>
        <dbReference type="Proteomes" id="UP000509303"/>
    </source>
</evidence>
<reference evidence="9 10" key="1">
    <citation type="submission" date="2020-06" db="EMBL/GenBank/DDBJ databases">
        <title>Genome mining for natural products.</title>
        <authorList>
            <person name="Zhang B."/>
            <person name="Shi J."/>
            <person name="Ge H."/>
        </authorList>
    </citation>
    <scope>NUCLEOTIDE SEQUENCE [LARGE SCALE GENOMIC DNA]</scope>
    <source>
        <strain evidence="9 10">NA00687</strain>
    </source>
</reference>
<evidence type="ECO:0000256" key="6">
    <source>
        <dbReference type="SAM" id="Phobius"/>
    </source>
</evidence>
<evidence type="ECO:0000313" key="9">
    <source>
        <dbReference type="EMBL" id="QKW54065.1"/>
    </source>
</evidence>
<evidence type="ECO:0000256" key="5">
    <source>
        <dbReference type="ARBA" id="ARBA00023012"/>
    </source>
</evidence>
<dbReference type="PANTHER" id="PTHR24421">
    <property type="entry name" value="NITRATE/NITRITE SENSOR PROTEIN NARX-RELATED"/>
    <property type="match status" value="1"/>
</dbReference>
<name>A0A7H8NI15_9ACTN</name>
<gene>
    <name evidence="9" type="ORF">HUT08_35915</name>
</gene>
<dbReference type="Pfam" id="PF02518">
    <property type="entry name" value="HATPase_c"/>
    <property type="match status" value="1"/>
</dbReference>
<dbReference type="GO" id="GO:0004673">
    <property type="term" value="F:protein histidine kinase activity"/>
    <property type="evidence" value="ECO:0007669"/>
    <property type="project" value="UniProtKB-EC"/>
</dbReference>
<feature type="signal peptide" evidence="7">
    <location>
        <begin position="1"/>
        <end position="25"/>
    </location>
</feature>
<feature type="chain" id="PRO_5029011488" description="histidine kinase" evidence="7">
    <location>
        <begin position="26"/>
        <end position="382"/>
    </location>
</feature>
<evidence type="ECO:0000256" key="2">
    <source>
        <dbReference type="ARBA" id="ARBA00012438"/>
    </source>
</evidence>
<dbReference type="InterPro" id="IPR050482">
    <property type="entry name" value="Sensor_HK_TwoCompSys"/>
</dbReference>
<dbReference type="PANTHER" id="PTHR24421:SF10">
    <property type="entry name" value="NITRATE_NITRITE SENSOR PROTEIN NARQ"/>
    <property type="match status" value="1"/>
</dbReference>
<comment type="catalytic activity">
    <reaction evidence="1">
        <text>ATP + protein L-histidine = ADP + protein N-phospho-L-histidine.</text>
        <dbReference type="EC" id="2.7.13.3"/>
    </reaction>
</comment>
<keyword evidence="7" id="KW-0732">Signal</keyword>
<feature type="transmembrane region" description="Helical" evidence="6">
    <location>
        <begin position="41"/>
        <end position="59"/>
    </location>
</feature>
<evidence type="ECO:0000256" key="4">
    <source>
        <dbReference type="ARBA" id="ARBA00022777"/>
    </source>
</evidence>
<sequence>MGLQRARGFAVKAVGLFRIAHLVHAADAVTTGPCDWRSVGLLAAVGAVTLLLYGSALLGGWFHPRWVWADVLLTGCVCPWIAVAAIGDGPAVEPHGWLMVQALSSAAAAMVALGLRGAAWAVLLLLSTSLSVYEVVANPTLPALLDHFTAVIEAAALAGAGWWYLRRQGSRLDLAQERAVVAETARARQAERAAHYAALHDTVLATLTTIAAGRVDANAPAVRDRCAREAAYLRRLVQAYEEPHRHSGPPAPGAMGTWAALEEAARSAESLGLKVTAQYDAVPDLPREVAHALAAAVSEALNNVHKHAQTPLAYLTVFGNTGGIEVAVADRGIGFDTSDESHRRAGTGLRRSVHGRMAAIGGRAEVDSRPGEGTVVELRWPA</sequence>
<evidence type="ECO:0000256" key="7">
    <source>
        <dbReference type="SAM" id="SignalP"/>
    </source>
</evidence>
<dbReference type="Proteomes" id="UP000509303">
    <property type="component" value="Chromosome"/>
</dbReference>
<keyword evidence="10" id="KW-1185">Reference proteome</keyword>
<evidence type="ECO:0000256" key="1">
    <source>
        <dbReference type="ARBA" id="ARBA00000085"/>
    </source>
</evidence>
<feature type="transmembrane region" description="Helical" evidence="6">
    <location>
        <begin position="66"/>
        <end position="86"/>
    </location>
</feature>
<dbReference type="Gene3D" id="3.30.565.10">
    <property type="entry name" value="Histidine kinase-like ATPase, C-terminal domain"/>
    <property type="match status" value="1"/>
</dbReference>